<dbReference type="OrthoDB" id="9813458at2"/>
<evidence type="ECO:0000256" key="4">
    <source>
        <dbReference type="ARBA" id="ARBA00022452"/>
    </source>
</evidence>
<dbReference type="PANTHER" id="PTHR30026">
    <property type="entry name" value="OUTER MEMBRANE PROTEIN TOLC"/>
    <property type="match status" value="1"/>
</dbReference>
<keyword evidence="10" id="KW-1185">Reference proteome</keyword>
<evidence type="ECO:0000256" key="7">
    <source>
        <dbReference type="ARBA" id="ARBA00023237"/>
    </source>
</evidence>
<organism evidence="9 10">
    <name type="scientific">Sulfurirhabdus autotrophica</name>
    <dbReference type="NCBI Taxonomy" id="1706046"/>
    <lineage>
        <taxon>Bacteria</taxon>
        <taxon>Pseudomonadati</taxon>
        <taxon>Pseudomonadota</taxon>
        <taxon>Betaproteobacteria</taxon>
        <taxon>Nitrosomonadales</taxon>
        <taxon>Sulfuricellaceae</taxon>
        <taxon>Sulfurirhabdus</taxon>
    </lineage>
</organism>
<evidence type="ECO:0000256" key="6">
    <source>
        <dbReference type="ARBA" id="ARBA00023136"/>
    </source>
</evidence>
<keyword evidence="6" id="KW-0472">Membrane</keyword>
<evidence type="ECO:0000313" key="10">
    <source>
        <dbReference type="Proteomes" id="UP000295367"/>
    </source>
</evidence>
<evidence type="ECO:0000256" key="1">
    <source>
        <dbReference type="ARBA" id="ARBA00004442"/>
    </source>
</evidence>
<dbReference type="GO" id="GO:0015562">
    <property type="term" value="F:efflux transmembrane transporter activity"/>
    <property type="evidence" value="ECO:0007669"/>
    <property type="project" value="InterPro"/>
</dbReference>
<gene>
    <name evidence="9" type="ORF">EDC63_1127</name>
</gene>
<dbReference type="SUPFAM" id="SSF56954">
    <property type="entry name" value="Outer membrane efflux proteins (OEP)"/>
    <property type="match status" value="1"/>
</dbReference>
<protein>
    <submittedName>
        <fullName evidence="9">Outer membrane protein</fullName>
    </submittedName>
</protein>
<dbReference type="GO" id="GO:0009279">
    <property type="term" value="C:cell outer membrane"/>
    <property type="evidence" value="ECO:0007669"/>
    <property type="project" value="UniProtKB-SubCell"/>
</dbReference>
<dbReference type="Gene3D" id="1.20.1600.10">
    <property type="entry name" value="Outer membrane efflux proteins (OEP)"/>
    <property type="match status" value="1"/>
</dbReference>
<evidence type="ECO:0000256" key="5">
    <source>
        <dbReference type="ARBA" id="ARBA00022692"/>
    </source>
</evidence>
<feature type="signal peptide" evidence="8">
    <location>
        <begin position="1"/>
        <end position="19"/>
    </location>
</feature>
<evidence type="ECO:0000256" key="3">
    <source>
        <dbReference type="ARBA" id="ARBA00022448"/>
    </source>
</evidence>
<dbReference type="RefSeq" id="WP_124945424.1">
    <property type="nucleotide sequence ID" value="NZ_BHVT01000015.1"/>
</dbReference>
<dbReference type="PANTHER" id="PTHR30026:SF20">
    <property type="entry name" value="OUTER MEMBRANE PROTEIN TOLC"/>
    <property type="match status" value="1"/>
</dbReference>
<evidence type="ECO:0000256" key="2">
    <source>
        <dbReference type="ARBA" id="ARBA00007613"/>
    </source>
</evidence>
<dbReference type="NCBIfam" id="TIGR01844">
    <property type="entry name" value="type_I_sec_TolC"/>
    <property type="match status" value="1"/>
</dbReference>
<keyword evidence="8" id="KW-0732">Signal</keyword>
<dbReference type="InterPro" id="IPR010130">
    <property type="entry name" value="T1SS_OMP_TolC"/>
</dbReference>
<dbReference type="Proteomes" id="UP000295367">
    <property type="component" value="Unassembled WGS sequence"/>
</dbReference>
<keyword evidence="3" id="KW-0813">Transport</keyword>
<keyword evidence="4" id="KW-1134">Transmembrane beta strand</keyword>
<reference evidence="9 10" key="1">
    <citation type="submission" date="2019-03" db="EMBL/GenBank/DDBJ databases">
        <title>Genomic Encyclopedia of Type Strains, Phase IV (KMG-IV): sequencing the most valuable type-strain genomes for metagenomic binning, comparative biology and taxonomic classification.</title>
        <authorList>
            <person name="Goeker M."/>
        </authorList>
    </citation>
    <scope>NUCLEOTIDE SEQUENCE [LARGE SCALE GENOMIC DNA]</scope>
    <source>
        <strain evidence="9 10">DSM 100309</strain>
    </source>
</reference>
<dbReference type="GO" id="GO:0015288">
    <property type="term" value="F:porin activity"/>
    <property type="evidence" value="ECO:0007669"/>
    <property type="project" value="TreeGrafter"/>
</dbReference>
<dbReference type="Pfam" id="PF02321">
    <property type="entry name" value="OEP"/>
    <property type="match status" value="2"/>
</dbReference>
<dbReference type="AlphaFoldDB" id="A0A4R3Y2H7"/>
<accession>A0A4R3Y2H7</accession>
<dbReference type="GO" id="GO:1990281">
    <property type="term" value="C:efflux pump complex"/>
    <property type="evidence" value="ECO:0007669"/>
    <property type="project" value="TreeGrafter"/>
</dbReference>
<name>A0A4R3Y2H7_9PROT</name>
<comment type="subcellular location">
    <subcellularLocation>
        <location evidence="1">Cell outer membrane</location>
    </subcellularLocation>
</comment>
<proteinExistence type="inferred from homology"/>
<feature type="chain" id="PRO_5020785547" evidence="8">
    <location>
        <begin position="20"/>
        <end position="435"/>
    </location>
</feature>
<dbReference type="InterPro" id="IPR003423">
    <property type="entry name" value="OMP_efflux"/>
</dbReference>
<evidence type="ECO:0000256" key="8">
    <source>
        <dbReference type="SAM" id="SignalP"/>
    </source>
</evidence>
<comment type="caution">
    <text evidence="9">The sequence shown here is derived from an EMBL/GenBank/DDBJ whole genome shotgun (WGS) entry which is preliminary data.</text>
</comment>
<keyword evidence="7" id="KW-0998">Cell outer membrane</keyword>
<sequence length="435" mass="47726">MKRLSILMVGMAFSPVLHAENMMDAYREAQSHDAVFASAKAAHRAGLEKLPQGRALLLPSVNLSADTTENSVKREGAARTNYNSYGYTLALSQPIFRKQNFAQYEQSKQQVTQAEAQLAIAKQDLILRVAQAYFDALLAQDNVAFASSYKTAISEQLAQAKRNFEVGTATITDTHEAQARFDLATSQEIAARNDLEVKKFALQKVIGKIPSSLSRLSDKLPLKTPEPNDMEQWVASSEQQNLQFQIQQAAFEIANQEVERNRGGHYPTLDVVASYRDANNTNLSFGIGGNTQSTAIGLQLNLPIFSGGSTSSKVREAVANQDKAREDLEDTRRQVVLQTRQAFLGVTSGEAQVRALEQALVSTQSSLDSTKLGFEVGVRTSVDVLNAQQQLFSAKRDLSQARYTYIMNQLKLKSAVGTLGEADLEQVNSLLAQAK</sequence>
<dbReference type="InterPro" id="IPR051906">
    <property type="entry name" value="TolC-like"/>
</dbReference>
<keyword evidence="5" id="KW-0812">Transmembrane</keyword>
<comment type="similarity">
    <text evidence="2">Belongs to the outer membrane factor (OMF) (TC 1.B.17) family.</text>
</comment>
<evidence type="ECO:0000313" key="9">
    <source>
        <dbReference type="EMBL" id="TCV84243.1"/>
    </source>
</evidence>
<dbReference type="EMBL" id="SMCO01000012">
    <property type="protein sequence ID" value="TCV84243.1"/>
    <property type="molecule type" value="Genomic_DNA"/>
</dbReference>